<feature type="domain" description="Bro-N" evidence="1">
    <location>
        <begin position="1"/>
        <end position="47"/>
    </location>
</feature>
<accession>A0A285TM75</accession>
<dbReference type="EMBL" id="OBML01000013">
    <property type="protein sequence ID" value="SOC23818.1"/>
    <property type="molecule type" value="Genomic_DNA"/>
</dbReference>
<dbReference type="InterPro" id="IPR014054">
    <property type="entry name" value="Phage_regulatory_Rha"/>
</dbReference>
<dbReference type="InterPro" id="IPR003497">
    <property type="entry name" value="BRO_N_domain"/>
</dbReference>
<evidence type="ECO:0000313" key="2">
    <source>
        <dbReference type="EMBL" id="SOC23818.1"/>
    </source>
</evidence>
<evidence type="ECO:0000313" key="3">
    <source>
        <dbReference type="Proteomes" id="UP000219331"/>
    </source>
</evidence>
<sequence length="235" mass="25798">MQRAGKDAVLVSESGLYKLVMRSDKPVAKPFQDWVTRDVLPAIRKDGMYVLGEEKVATGGAASRFGFSTTTITGILTDGLDQPLTMSSREIAELTGKRHDNVVRDIENMLTALGEDLLRFEEMFRDSYGRAQRGYLLPKDLTLTLVSGYSVPLRHKIVTRWQSLEQAERGPVVPQSLPEALRLAADLAEKNAALAIENQKLAPLAKVGDVAVSHKRSVVEIGRKLPPNLGAPYTS</sequence>
<gene>
    <name evidence="2" type="ORF">SAMN05421512_11376</name>
</gene>
<reference evidence="2 3" key="1">
    <citation type="submission" date="2017-08" db="EMBL/GenBank/DDBJ databases">
        <authorList>
            <person name="de Groot N.N."/>
        </authorList>
    </citation>
    <scope>NUCLEOTIDE SEQUENCE [LARGE SCALE GENOMIC DNA]</scope>
    <source>
        <strain evidence="2 3">USBA 352</strain>
    </source>
</reference>
<dbReference type="Pfam" id="PF02498">
    <property type="entry name" value="Bro-N"/>
    <property type="match status" value="1"/>
</dbReference>
<evidence type="ECO:0000259" key="1">
    <source>
        <dbReference type="PROSITE" id="PS51750"/>
    </source>
</evidence>
<dbReference type="AlphaFoldDB" id="A0A285TM75"/>
<organism evidence="2 3">
    <name type="scientific">Stappia indica</name>
    <dbReference type="NCBI Taxonomy" id="538381"/>
    <lineage>
        <taxon>Bacteria</taxon>
        <taxon>Pseudomonadati</taxon>
        <taxon>Pseudomonadota</taxon>
        <taxon>Alphaproteobacteria</taxon>
        <taxon>Hyphomicrobiales</taxon>
        <taxon>Stappiaceae</taxon>
        <taxon>Stappia</taxon>
    </lineage>
</organism>
<dbReference type="Proteomes" id="UP000219331">
    <property type="component" value="Unassembled WGS sequence"/>
</dbReference>
<proteinExistence type="predicted"/>
<name>A0A285TM75_9HYPH</name>
<dbReference type="Pfam" id="PF09669">
    <property type="entry name" value="Phage_pRha"/>
    <property type="match status" value="1"/>
</dbReference>
<protein>
    <submittedName>
        <fullName evidence="2">BRO family, N-terminal domain</fullName>
    </submittedName>
</protein>
<dbReference type="PROSITE" id="PS51750">
    <property type="entry name" value="BRO_N"/>
    <property type="match status" value="1"/>
</dbReference>
<keyword evidence="3" id="KW-1185">Reference proteome</keyword>